<feature type="binding site" evidence="7">
    <location>
        <position position="71"/>
    </location>
    <ligand>
        <name>ATP</name>
        <dbReference type="ChEBI" id="CHEBI:30616"/>
    </ligand>
</feature>
<dbReference type="PROSITE" id="PS00108">
    <property type="entry name" value="PROTEIN_KINASE_ST"/>
    <property type="match status" value="1"/>
</dbReference>
<evidence type="ECO:0000313" key="11">
    <source>
        <dbReference type="Proteomes" id="UP000036987"/>
    </source>
</evidence>
<dbReference type="InterPro" id="IPR050235">
    <property type="entry name" value="CK1_Ser-Thr_kinase"/>
</dbReference>
<dbReference type="Proteomes" id="UP000036987">
    <property type="component" value="Unassembled WGS sequence"/>
</dbReference>
<protein>
    <recommendedName>
        <fullName evidence="2">non-specific serine/threonine protein kinase</fullName>
        <ecNumber evidence="2">2.7.11.1</ecNumber>
    </recommendedName>
</protein>
<feature type="domain" description="Protein kinase" evidence="9">
    <location>
        <begin position="38"/>
        <end position="330"/>
    </location>
</feature>
<dbReference type="GO" id="GO:0004674">
    <property type="term" value="F:protein serine/threonine kinase activity"/>
    <property type="evidence" value="ECO:0000318"/>
    <property type="project" value="GO_Central"/>
</dbReference>
<comment type="caution">
    <text evidence="10">The sequence shown here is derived from an EMBL/GenBank/DDBJ whole genome shotgun (WGS) entry which is preliminary data.</text>
</comment>
<gene>
    <name evidence="10" type="ORF">ZOSMA_401G00240</name>
</gene>
<dbReference type="AlphaFoldDB" id="A0A0K9P3F2"/>
<keyword evidence="6 7" id="KW-0067">ATP-binding</keyword>
<evidence type="ECO:0000256" key="5">
    <source>
        <dbReference type="ARBA" id="ARBA00022777"/>
    </source>
</evidence>
<evidence type="ECO:0000256" key="3">
    <source>
        <dbReference type="ARBA" id="ARBA00022679"/>
    </source>
</evidence>
<dbReference type="Pfam" id="PF24289">
    <property type="entry name" value="DUF7477"/>
    <property type="match status" value="1"/>
</dbReference>
<dbReference type="InterPro" id="IPR017441">
    <property type="entry name" value="Protein_kinase_ATP_BS"/>
</dbReference>
<keyword evidence="11" id="KW-1185">Reference proteome</keyword>
<dbReference type="EC" id="2.7.11.1" evidence="2"/>
<dbReference type="GO" id="GO:0005737">
    <property type="term" value="C:cytoplasm"/>
    <property type="evidence" value="ECO:0000318"/>
    <property type="project" value="GO_Central"/>
</dbReference>
<evidence type="ECO:0000256" key="8">
    <source>
        <dbReference type="SAM" id="MobiDB-lite"/>
    </source>
</evidence>
<dbReference type="Pfam" id="PF00069">
    <property type="entry name" value="Pkinase"/>
    <property type="match status" value="1"/>
</dbReference>
<dbReference type="PROSITE" id="PS50011">
    <property type="entry name" value="PROTEIN_KINASE_DOM"/>
    <property type="match status" value="1"/>
</dbReference>
<keyword evidence="4 7" id="KW-0547">Nucleotide-binding</keyword>
<evidence type="ECO:0000256" key="6">
    <source>
        <dbReference type="ARBA" id="ARBA00022840"/>
    </source>
</evidence>
<organism evidence="10 11">
    <name type="scientific">Zostera marina</name>
    <name type="common">Eelgrass</name>
    <dbReference type="NCBI Taxonomy" id="29655"/>
    <lineage>
        <taxon>Eukaryota</taxon>
        <taxon>Viridiplantae</taxon>
        <taxon>Streptophyta</taxon>
        <taxon>Embryophyta</taxon>
        <taxon>Tracheophyta</taxon>
        <taxon>Spermatophyta</taxon>
        <taxon>Magnoliopsida</taxon>
        <taxon>Liliopsida</taxon>
        <taxon>Zosteraceae</taxon>
        <taxon>Zostera</taxon>
    </lineage>
</organism>
<dbReference type="InterPro" id="IPR000719">
    <property type="entry name" value="Prot_kinase_dom"/>
</dbReference>
<name>A0A0K9P3F2_ZOSMR</name>
<dbReference type="STRING" id="29655.A0A0K9P3F2"/>
<evidence type="ECO:0000256" key="4">
    <source>
        <dbReference type="ARBA" id="ARBA00022741"/>
    </source>
</evidence>
<dbReference type="PANTHER" id="PTHR11909">
    <property type="entry name" value="CASEIN KINASE-RELATED"/>
    <property type="match status" value="1"/>
</dbReference>
<dbReference type="InterPro" id="IPR008271">
    <property type="entry name" value="Ser/Thr_kinase_AS"/>
</dbReference>
<feature type="region of interest" description="Disordered" evidence="8">
    <location>
        <begin position="1"/>
        <end position="29"/>
    </location>
</feature>
<accession>A0A0K9P3F2</accession>
<dbReference type="Gene3D" id="1.10.510.10">
    <property type="entry name" value="Transferase(Phosphotransferase) domain 1"/>
    <property type="match status" value="1"/>
</dbReference>
<evidence type="ECO:0000313" key="10">
    <source>
        <dbReference type="EMBL" id="KMZ63514.1"/>
    </source>
</evidence>
<sequence length="599" mass="68207">MKKLDKNGGKNALRILDAEEESDSSLPEKVQVGSSPVYKLDKKLGKGGFGQVYIGQRISRNGSLLSEVAIKFEHENSKGCNDGPPYEWKVYDILGGNYGVPRVHYKGRQGEYYIMIMDMLGPSLWDIWNNRTHGMSTEMVACFAIEALSILEKIHSKGYVHGDVKPENFLLGPVGTPEEKKLFLVDLGLASKWKDFSTGQHVEYNQRPDVFRGTVRYASVHAHLGKTASKRDDLESLAYTLIFLLRGRLPWQGYQGDNKSFLVCKKKMDMSPDRLCYFTPKPFRQFFEYIVNLKFEEVPNYVKYISLFDGILSSDPDIRPINTSGAEKLIQQVSKKRGRLSLEEDDTQQIKKKIRIGSPGSQWISVYNARPSMKQRYHFNVSEERLGNHILKGSQDGLFITSIASSANLWSVIMDAGTGFSEQAFEISSNFLNKDWITEQWENNYHITALAGSENGHSLVVMSKGSTYEQQCYKISDSFPFKWINKKWKEGYFVTSMATSENKWGIVMSRHANFIDQVIELDFLYPSEGIHKRWNNGYRITSSAATLDQAAFVLSISKTISYDETQETLRTTEFPAEHIKEKWTRGLYLSSISYGKTVS</sequence>
<dbReference type="InterPro" id="IPR055900">
    <property type="entry name" value="DUF7477"/>
</dbReference>
<dbReference type="CDD" id="cd14016">
    <property type="entry name" value="STKc_CK1"/>
    <property type="match status" value="1"/>
</dbReference>
<dbReference type="OrthoDB" id="1932208at2759"/>
<dbReference type="PROSITE" id="PS00107">
    <property type="entry name" value="PROTEIN_KINASE_ATP"/>
    <property type="match status" value="1"/>
</dbReference>
<evidence type="ECO:0000256" key="1">
    <source>
        <dbReference type="ARBA" id="ARBA00005926"/>
    </source>
</evidence>
<dbReference type="GO" id="GO:0005634">
    <property type="term" value="C:nucleus"/>
    <property type="evidence" value="ECO:0000318"/>
    <property type="project" value="GO_Central"/>
</dbReference>
<dbReference type="SMART" id="SM00220">
    <property type="entry name" value="S_TKc"/>
    <property type="match status" value="1"/>
</dbReference>
<proteinExistence type="inferred from homology"/>
<dbReference type="SUPFAM" id="SSF56112">
    <property type="entry name" value="Protein kinase-like (PK-like)"/>
    <property type="match status" value="1"/>
</dbReference>
<evidence type="ECO:0000256" key="2">
    <source>
        <dbReference type="ARBA" id="ARBA00012513"/>
    </source>
</evidence>
<dbReference type="GO" id="GO:0005524">
    <property type="term" value="F:ATP binding"/>
    <property type="evidence" value="ECO:0007669"/>
    <property type="project" value="UniProtKB-UniRule"/>
</dbReference>
<evidence type="ECO:0000259" key="9">
    <source>
        <dbReference type="PROSITE" id="PS50011"/>
    </source>
</evidence>
<dbReference type="InterPro" id="IPR011009">
    <property type="entry name" value="Kinase-like_dom_sf"/>
</dbReference>
<dbReference type="EMBL" id="LFYR01001219">
    <property type="protein sequence ID" value="KMZ63514.1"/>
    <property type="molecule type" value="Genomic_DNA"/>
</dbReference>
<keyword evidence="5 10" id="KW-0418">Kinase</keyword>
<reference evidence="11" key="1">
    <citation type="journal article" date="2016" name="Nature">
        <title>The genome of the seagrass Zostera marina reveals angiosperm adaptation to the sea.</title>
        <authorList>
            <person name="Olsen J.L."/>
            <person name="Rouze P."/>
            <person name="Verhelst B."/>
            <person name="Lin Y.-C."/>
            <person name="Bayer T."/>
            <person name="Collen J."/>
            <person name="Dattolo E."/>
            <person name="De Paoli E."/>
            <person name="Dittami S."/>
            <person name="Maumus F."/>
            <person name="Michel G."/>
            <person name="Kersting A."/>
            <person name="Lauritano C."/>
            <person name="Lohaus R."/>
            <person name="Toepel M."/>
            <person name="Tonon T."/>
            <person name="Vanneste K."/>
            <person name="Amirebrahimi M."/>
            <person name="Brakel J."/>
            <person name="Bostroem C."/>
            <person name="Chovatia M."/>
            <person name="Grimwood J."/>
            <person name="Jenkins J.W."/>
            <person name="Jueterbock A."/>
            <person name="Mraz A."/>
            <person name="Stam W.T."/>
            <person name="Tice H."/>
            <person name="Bornberg-Bauer E."/>
            <person name="Green P.J."/>
            <person name="Pearson G.A."/>
            <person name="Procaccini G."/>
            <person name="Duarte C.M."/>
            <person name="Schmutz J."/>
            <person name="Reusch T.B.H."/>
            <person name="Van de Peer Y."/>
        </authorList>
    </citation>
    <scope>NUCLEOTIDE SEQUENCE [LARGE SCALE GENOMIC DNA]</scope>
    <source>
        <strain evidence="11">cv. Finnish</strain>
    </source>
</reference>
<dbReference type="GO" id="GO:0006897">
    <property type="term" value="P:endocytosis"/>
    <property type="evidence" value="ECO:0000318"/>
    <property type="project" value="GO_Central"/>
</dbReference>
<comment type="similarity">
    <text evidence="1">Belongs to the protein kinase superfamily. CK1 Ser/Thr protein kinase family. Casein kinase I subfamily.</text>
</comment>
<dbReference type="GO" id="GO:0007165">
    <property type="term" value="P:signal transduction"/>
    <property type="evidence" value="ECO:0000318"/>
    <property type="project" value="GO_Central"/>
</dbReference>
<evidence type="ECO:0000256" key="7">
    <source>
        <dbReference type="PROSITE-ProRule" id="PRU10141"/>
    </source>
</evidence>
<keyword evidence="3" id="KW-0808">Transferase</keyword>